<dbReference type="Proteomes" id="UP001529272">
    <property type="component" value="Unassembled WGS sequence"/>
</dbReference>
<dbReference type="Pfam" id="PF05305">
    <property type="entry name" value="DUF732"/>
    <property type="match status" value="1"/>
</dbReference>
<name>A0A220YC78_MYCIT</name>
<feature type="compositionally biased region" description="Pro residues" evidence="1">
    <location>
        <begin position="222"/>
        <end position="263"/>
    </location>
</feature>
<reference evidence="4 6" key="1">
    <citation type="journal article" date="2017" name="Lancet Infect. Dis.">
        <title>Global outbreak of severe Mycobacterium chimaera disease after cardiac surgery: a molecular epidemiological study.</title>
        <authorList>
            <person name="van Ingen J."/>
            <person name="Kohl T."/>
            <person name="Kranzer K."/>
            <person name="Hasse B."/>
            <person name="Keller P."/>
            <person name="Szafranska A."/>
            <person name="Hillemann D."/>
            <person name="Chand M."/>
            <person name="Schreiber P."/>
            <person name="Sommerstein R."/>
            <person name="Berger C."/>
            <person name="Genoni M."/>
            <person name="Ruegg C."/>
            <person name="Troillet N."/>
            <person name="Widmer A.F."/>
            <person name="Becker S.L."/>
            <person name="Herrmann M."/>
            <person name="Eckmanns T."/>
            <person name="Haller S."/>
            <person name="Hoeller C."/>
            <person name="Debast S.B."/>
            <person name="Wolfhagen M.J."/>
            <person name="Hopman J."/>
            <person name="Kluytmans J."/>
            <person name="Langelaar M."/>
            <person name="Notermans D.W."/>
            <person name="ten Oever J."/>
            <person name="van den Barselaar P."/>
            <person name="Vonk A.B.A."/>
            <person name="Vos M.C."/>
            <person name="Ahmed N."/>
            <person name="Brown T."/>
            <person name="Crook D."/>
            <person name="Lamagni T."/>
            <person name="Phin N."/>
            <person name="Smith E.G."/>
            <person name="Zambon M."/>
            <person name="Serr A."/>
            <person name="Goetting T."/>
            <person name="Ebner W."/>
            <person name="Thuermer A."/>
            <person name="Utpatel C."/>
            <person name="Sproer C."/>
            <person name="Bunk B."/>
            <person name="Nubel U."/>
            <person name="Bloemberg G."/>
            <person name="Bottger E."/>
            <person name="Niemann S."/>
            <person name="Wagner D."/>
            <person name="Sax H."/>
        </authorList>
    </citation>
    <scope>NUCLEOTIDE SEQUENCE [LARGE SCALE GENOMIC DNA]</scope>
    <source>
        <strain evidence="4 6">ZUERICH-2</strain>
    </source>
</reference>
<dbReference type="Proteomes" id="UP000198286">
    <property type="component" value="Chromosome"/>
</dbReference>
<feature type="region of interest" description="Disordered" evidence="1">
    <location>
        <begin position="215"/>
        <end position="320"/>
    </location>
</feature>
<gene>
    <name evidence="4" type="ORF">MYCOZU2_02802</name>
    <name evidence="5" type="ORF">QRB35_29130</name>
</gene>
<reference evidence="5" key="3">
    <citation type="submission" date="2023-06" db="EMBL/GenBank/DDBJ databases">
        <authorList>
            <person name="Spilker T."/>
        </authorList>
    </citation>
    <scope>NUCLEOTIDE SEQUENCE</scope>
    <source>
        <strain evidence="5">FLAC1071</strain>
    </source>
</reference>
<organism evidence="4 6">
    <name type="scientific">Mycobacterium intracellulare subsp. chimaera</name>
    <dbReference type="NCBI Taxonomy" id="222805"/>
    <lineage>
        <taxon>Bacteria</taxon>
        <taxon>Bacillati</taxon>
        <taxon>Actinomycetota</taxon>
        <taxon>Actinomycetes</taxon>
        <taxon>Mycobacteriales</taxon>
        <taxon>Mycobacteriaceae</taxon>
        <taxon>Mycobacterium</taxon>
        <taxon>Mycobacterium avium complex (MAC)</taxon>
    </lineage>
</organism>
<dbReference type="EMBL" id="CP015267">
    <property type="protein sequence ID" value="ASL15203.1"/>
    <property type="molecule type" value="Genomic_DNA"/>
</dbReference>
<feature type="compositionally biased region" description="Gly residues" evidence="1">
    <location>
        <begin position="277"/>
        <end position="302"/>
    </location>
</feature>
<evidence type="ECO:0000256" key="1">
    <source>
        <dbReference type="SAM" id="MobiDB-lite"/>
    </source>
</evidence>
<evidence type="ECO:0000313" key="4">
    <source>
        <dbReference type="EMBL" id="ASL15203.1"/>
    </source>
</evidence>
<dbReference type="AlphaFoldDB" id="A0A220YC78"/>
<dbReference type="EMBL" id="JASZZX010000057">
    <property type="protein sequence ID" value="MDM3930020.1"/>
    <property type="molecule type" value="Genomic_DNA"/>
</dbReference>
<dbReference type="InterPro" id="IPR007969">
    <property type="entry name" value="DUF732"/>
</dbReference>
<protein>
    <submittedName>
        <fullName evidence="5">DUF732 domain-containing protein</fullName>
    </submittedName>
    <submittedName>
        <fullName evidence="4">Putative proline rich protein</fullName>
    </submittedName>
</protein>
<feature type="signal peptide" evidence="2">
    <location>
        <begin position="1"/>
        <end position="31"/>
    </location>
</feature>
<keyword evidence="2" id="KW-0732">Signal</keyword>
<reference evidence="5" key="2">
    <citation type="submission" date="2023-06" db="EMBL/GenBank/DDBJ databases">
        <title>Itaconate inhibition of nontuberculous mycobacteria.</title>
        <authorList>
            <person name="Breen P."/>
            <person name="Zimbric M."/>
            <person name="Caverly L."/>
        </authorList>
    </citation>
    <scope>NUCLEOTIDE SEQUENCE</scope>
    <source>
        <strain evidence="5">FLAC1071</strain>
    </source>
</reference>
<sequence>MFTGITSHAGAVVTAIVVLTGAAILSGGAAAADPSQDDQFLALLDKEEIPAIKNVPRVIAAAHKVCRKLDGGVPVNDILDGLTNDAYNIDPTMRLYPARLTTTMTRFITAAVEIYCTYDQSKIASIKANPEPVSNDRRTEPPGTRSTVNSGSDLRERPPGLDLTNVPAAWQEPTGTATVRLPHLMDGGVFVAGRYGSDRSDGHGKMLASLMRAVPAGDPRLPDPPQIPAPPPPNAHILTPAPPIAVPAPPKQSPPPPQQPPLPQEVEPPADAPQPGGPAGGGGSGGSGGNGIGEGGNGGGGPVEPSPARPMPPGFIRLAP</sequence>
<feature type="region of interest" description="Disordered" evidence="1">
    <location>
        <begin position="127"/>
        <end position="167"/>
    </location>
</feature>
<feature type="domain" description="DUF732" evidence="3">
    <location>
        <begin position="36"/>
        <end position="117"/>
    </location>
</feature>
<evidence type="ECO:0000313" key="5">
    <source>
        <dbReference type="EMBL" id="MDM3930020.1"/>
    </source>
</evidence>
<accession>A0A220YC78</accession>
<dbReference type="RefSeq" id="WP_054585819.1">
    <property type="nucleotide sequence ID" value="NZ_CP012885.2"/>
</dbReference>
<feature type="compositionally biased region" description="Pro residues" evidence="1">
    <location>
        <begin position="304"/>
        <end position="313"/>
    </location>
</feature>
<keyword evidence="7" id="KW-1185">Reference proteome</keyword>
<evidence type="ECO:0000259" key="3">
    <source>
        <dbReference type="Pfam" id="PF05305"/>
    </source>
</evidence>
<dbReference type="KEGG" id="mchi:AN480_13055"/>
<evidence type="ECO:0000313" key="6">
    <source>
        <dbReference type="Proteomes" id="UP000198286"/>
    </source>
</evidence>
<evidence type="ECO:0000256" key="2">
    <source>
        <dbReference type="SAM" id="SignalP"/>
    </source>
</evidence>
<feature type="chain" id="PRO_5038836240" evidence="2">
    <location>
        <begin position="32"/>
        <end position="320"/>
    </location>
</feature>
<evidence type="ECO:0000313" key="7">
    <source>
        <dbReference type="Proteomes" id="UP001529272"/>
    </source>
</evidence>
<proteinExistence type="predicted"/>